<dbReference type="OrthoDB" id="3330034at2759"/>
<dbReference type="Gene3D" id="1.20.120.1240">
    <property type="entry name" value="Dynamin, middle domain"/>
    <property type="match status" value="1"/>
</dbReference>
<keyword evidence="2" id="KW-1185">Reference proteome</keyword>
<dbReference type="InParanoid" id="A0A401H732"/>
<dbReference type="AlphaFoldDB" id="A0A401H732"/>
<name>A0A401H732_9APHY</name>
<accession>A0A401H732</accession>
<proteinExistence type="predicted"/>
<dbReference type="RefSeq" id="XP_027621160.1">
    <property type="nucleotide sequence ID" value="XM_027765359.1"/>
</dbReference>
<sequence>MSFPRFLPYANGEEYLSAAIVPPSLCEPEDEFEIDPCQAVFLEDFRKEISKYTTRELAGSVPNATKVALIESFQQDWKNCARLCVEKTAETLRCELDALILVYFSTFPLLRLDVTNIAAEIVDAASQKALDLVLKLFQLETTPRVGSNMELRAIKYRFAQRYDSMRRGMADLQPYNTELSVMAEIRAYFSISHQRFISNVLAAISSELVDVISGNLEESLLRELGINSHYLDEGAM</sequence>
<organism evidence="1 2">
    <name type="scientific">Sparassis crispa</name>
    <dbReference type="NCBI Taxonomy" id="139825"/>
    <lineage>
        <taxon>Eukaryota</taxon>
        <taxon>Fungi</taxon>
        <taxon>Dikarya</taxon>
        <taxon>Basidiomycota</taxon>
        <taxon>Agaricomycotina</taxon>
        <taxon>Agaricomycetes</taxon>
        <taxon>Polyporales</taxon>
        <taxon>Sparassidaceae</taxon>
        <taxon>Sparassis</taxon>
    </lineage>
</organism>
<dbReference type="EMBL" id="BFAD01000019">
    <property type="protein sequence ID" value="GBE90247.1"/>
    <property type="molecule type" value="Genomic_DNA"/>
</dbReference>
<dbReference type="GeneID" id="38787164"/>
<dbReference type="STRING" id="139825.A0A401H732"/>
<evidence type="ECO:0000313" key="2">
    <source>
        <dbReference type="Proteomes" id="UP000287166"/>
    </source>
</evidence>
<comment type="caution">
    <text evidence="1">The sequence shown here is derived from an EMBL/GenBank/DDBJ whole genome shotgun (WGS) entry which is preliminary data.</text>
</comment>
<reference evidence="1 2" key="1">
    <citation type="journal article" date="2018" name="Sci. Rep.">
        <title>Genome sequence of the cauliflower mushroom Sparassis crispa (Hanabiratake) and its association with beneficial usage.</title>
        <authorList>
            <person name="Kiyama R."/>
            <person name="Furutani Y."/>
            <person name="Kawaguchi K."/>
            <person name="Nakanishi T."/>
        </authorList>
    </citation>
    <scope>NUCLEOTIDE SEQUENCE [LARGE SCALE GENOMIC DNA]</scope>
</reference>
<dbReference type="Proteomes" id="UP000287166">
    <property type="component" value="Unassembled WGS sequence"/>
</dbReference>
<protein>
    <submittedName>
        <fullName evidence="1">Uncharacterized protein</fullName>
    </submittedName>
</protein>
<evidence type="ECO:0000313" key="1">
    <source>
        <dbReference type="EMBL" id="GBE90247.1"/>
    </source>
</evidence>
<gene>
    <name evidence="1" type="ORF">SCP_1900960</name>
</gene>